<evidence type="ECO:0000313" key="2">
    <source>
        <dbReference type="EMBL" id="AOA57007.1"/>
    </source>
</evidence>
<feature type="chain" id="PRO_5008539809" description="Lipoprotein" evidence="1">
    <location>
        <begin position="24"/>
        <end position="160"/>
    </location>
</feature>
<reference evidence="2 3" key="1">
    <citation type="submission" date="2016-08" db="EMBL/GenBank/DDBJ databases">
        <authorList>
            <person name="Seilhamer J.J."/>
        </authorList>
    </citation>
    <scope>NUCLEOTIDE SEQUENCE [LARGE SCALE GENOMIC DNA]</scope>
    <source>
        <strain evidence="2 3">BRTC-1</strain>
    </source>
</reference>
<dbReference type="EMBL" id="CP016895">
    <property type="protein sequence ID" value="AOA57007.1"/>
    <property type="molecule type" value="Genomic_DNA"/>
</dbReference>
<keyword evidence="1" id="KW-0732">Signal</keyword>
<proteinExistence type="predicted"/>
<dbReference type="KEGG" id="ala:BFG52_00630"/>
<name>A0A1B2LVQ2_9GAMM</name>
<dbReference type="OrthoDB" id="6704491at2"/>
<evidence type="ECO:0000313" key="3">
    <source>
        <dbReference type="Proteomes" id="UP000093391"/>
    </source>
</evidence>
<dbReference type="Proteomes" id="UP000093391">
    <property type="component" value="Chromosome"/>
</dbReference>
<dbReference type="RefSeq" id="WP_067551226.1">
    <property type="nucleotide sequence ID" value="NZ_CP016895.1"/>
</dbReference>
<keyword evidence="3" id="KW-1185">Reference proteome</keyword>
<evidence type="ECO:0008006" key="4">
    <source>
        <dbReference type="Google" id="ProtNLM"/>
    </source>
</evidence>
<organism evidence="2 3">
    <name type="scientific">Acinetobacter larvae</name>
    <dbReference type="NCBI Taxonomy" id="1789224"/>
    <lineage>
        <taxon>Bacteria</taxon>
        <taxon>Pseudomonadati</taxon>
        <taxon>Pseudomonadota</taxon>
        <taxon>Gammaproteobacteria</taxon>
        <taxon>Moraxellales</taxon>
        <taxon>Moraxellaceae</taxon>
        <taxon>Acinetobacter</taxon>
    </lineage>
</organism>
<feature type="signal peptide" evidence="1">
    <location>
        <begin position="1"/>
        <end position="23"/>
    </location>
</feature>
<protein>
    <recommendedName>
        <fullName evidence="4">Lipoprotein</fullName>
    </recommendedName>
</protein>
<accession>A0A1B2LVQ2</accession>
<dbReference type="AlphaFoldDB" id="A0A1B2LVQ2"/>
<sequence>MSRLVLIMMSAAVLSACSNIPSAQELSATRGLVLCAPTEICPIIKVNWNEQDKAYLKVDISLDDAYRAYKIESIDFSNGQQNLHFKVSAAGESKYLAGVYRSKNSVITPVDVLAQLKASDHISLQVNTDQGHIKRYLLKDGQRSSAYQQFMDYYQTTQAQ</sequence>
<dbReference type="PROSITE" id="PS51257">
    <property type="entry name" value="PROKAR_LIPOPROTEIN"/>
    <property type="match status" value="1"/>
</dbReference>
<evidence type="ECO:0000256" key="1">
    <source>
        <dbReference type="SAM" id="SignalP"/>
    </source>
</evidence>
<gene>
    <name evidence="2" type="ORF">BFG52_00630</name>
</gene>